<evidence type="ECO:0000256" key="8">
    <source>
        <dbReference type="PROSITE-ProRule" id="PRU00042"/>
    </source>
</evidence>
<comment type="subcellular location">
    <subcellularLocation>
        <location evidence="1">Nucleus</location>
    </subcellularLocation>
</comment>
<dbReference type="GO" id="GO:0030154">
    <property type="term" value="P:cell differentiation"/>
    <property type="evidence" value="ECO:0007669"/>
    <property type="project" value="UniProtKB-KW"/>
</dbReference>
<dbReference type="GO" id="GO:0048653">
    <property type="term" value="P:anther development"/>
    <property type="evidence" value="ECO:0007669"/>
    <property type="project" value="UniProtKB-ARBA"/>
</dbReference>
<dbReference type="EMBL" id="OX459119">
    <property type="protein sequence ID" value="CAI9096188.1"/>
    <property type="molecule type" value="Genomic_DNA"/>
</dbReference>
<proteinExistence type="predicted"/>
<dbReference type="InterPro" id="IPR036236">
    <property type="entry name" value="Znf_C2H2_sf"/>
</dbReference>
<dbReference type="GO" id="GO:0008270">
    <property type="term" value="F:zinc ion binding"/>
    <property type="evidence" value="ECO:0007669"/>
    <property type="project" value="UniProtKB-KW"/>
</dbReference>
<dbReference type="InterPro" id="IPR013087">
    <property type="entry name" value="Znf_C2H2_type"/>
</dbReference>
<organism evidence="11 12">
    <name type="scientific">Oldenlandia corymbosa var. corymbosa</name>
    <dbReference type="NCBI Taxonomy" id="529605"/>
    <lineage>
        <taxon>Eukaryota</taxon>
        <taxon>Viridiplantae</taxon>
        <taxon>Streptophyta</taxon>
        <taxon>Embryophyta</taxon>
        <taxon>Tracheophyta</taxon>
        <taxon>Spermatophyta</taxon>
        <taxon>Magnoliopsida</taxon>
        <taxon>eudicotyledons</taxon>
        <taxon>Gunneridae</taxon>
        <taxon>Pentapetalae</taxon>
        <taxon>asterids</taxon>
        <taxon>lamiids</taxon>
        <taxon>Gentianales</taxon>
        <taxon>Rubiaceae</taxon>
        <taxon>Rubioideae</taxon>
        <taxon>Spermacoceae</taxon>
        <taxon>Hedyotis-Oldenlandia complex</taxon>
        <taxon>Oldenlandia</taxon>
    </lineage>
</organism>
<dbReference type="GO" id="GO:0005634">
    <property type="term" value="C:nucleus"/>
    <property type="evidence" value="ECO:0007669"/>
    <property type="project" value="UniProtKB-SubCell"/>
</dbReference>
<keyword evidence="2" id="KW-0217">Developmental protein</keyword>
<dbReference type="PANTHER" id="PTHR45730:SF32">
    <property type="entry name" value="ZINC FINGER PROTEIN JAGGED"/>
    <property type="match status" value="1"/>
</dbReference>
<dbReference type="PROSITE" id="PS00028">
    <property type="entry name" value="ZINC_FINGER_C2H2_1"/>
    <property type="match status" value="1"/>
</dbReference>
<evidence type="ECO:0000313" key="12">
    <source>
        <dbReference type="Proteomes" id="UP001161247"/>
    </source>
</evidence>
<keyword evidence="5" id="KW-0221">Differentiation</keyword>
<evidence type="ECO:0000259" key="10">
    <source>
        <dbReference type="PROSITE" id="PS50157"/>
    </source>
</evidence>
<evidence type="ECO:0000256" key="5">
    <source>
        <dbReference type="ARBA" id="ARBA00022782"/>
    </source>
</evidence>
<sequence>MGHFRRSEENPLDLNNLPEDYNRDGGYRKKKSGGNKDGKDDGKVYECRFCSLKFCKSQALGGHMNRHRQERETETLNRARQLVFTTDSLLGQGPLPHHHHHHHLGGQPIPTGGYHHHHPAGNLNDPSMHFRSMYPPPTRLFSDSTTAATTLLPPPPPPPYMYPSPTRLVPLPATHYPATTDYFLGHVVPTNTTNPENSSQSPINNYTCIGAPVNIGPQGIPSLGNNNYDHEGGAGLSWGRGSCTAAGGGGGGGGGTTGTTQHHHHQQQKNRFDPTLINRFQDGF</sequence>
<protein>
    <submittedName>
        <fullName evidence="11">OLC1v1032275C3</fullName>
    </submittedName>
</protein>
<keyword evidence="7" id="KW-0539">Nucleus</keyword>
<feature type="domain" description="C2H2-type" evidence="10">
    <location>
        <begin position="45"/>
        <end position="72"/>
    </location>
</feature>
<keyword evidence="6" id="KW-0862">Zinc</keyword>
<dbReference type="PANTHER" id="PTHR45730">
    <property type="entry name" value="ZINC FINGER PROTEIN JAGGED"/>
    <property type="match status" value="1"/>
</dbReference>
<name>A0AAV1CM71_OLDCO</name>
<keyword evidence="3" id="KW-0479">Metal-binding</keyword>
<dbReference type="InterPro" id="IPR045320">
    <property type="entry name" value="JAGGED/SL1-like"/>
</dbReference>
<gene>
    <name evidence="11" type="ORF">OLC1_LOCUS7006</name>
</gene>
<reference evidence="11" key="1">
    <citation type="submission" date="2023-03" db="EMBL/GenBank/DDBJ databases">
        <authorList>
            <person name="Julca I."/>
        </authorList>
    </citation>
    <scope>NUCLEOTIDE SEQUENCE</scope>
</reference>
<keyword evidence="12" id="KW-1185">Reference proteome</keyword>
<keyword evidence="4 8" id="KW-0863">Zinc-finger</keyword>
<dbReference type="AlphaFoldDB" id="A0AAV1CM71"/>
<feature type="compositionally biased region" description="Gly residues" evidence="9">
    <location>
        <begin position="246"/>
        <end position="257"/>
    </location>
</feature>
<evidence type="ECO:0000256" key="3">
    <source>
        <dbReference type="ARBA" id="ARBA00022723"/>
    </source>
</evidence>
<evidence type="ECO:0000256" key="7">
    <source>
        <dbReference type="ARBA" id="ARBA00023242"/>
    </source>
</evidence>
<accession>A0AAV1CM71</accession>
<dbReference type="SUPFAM" id="SSF57667">
    <property type="entry name" value="beta-beta-alpha zinc fingers"/>
    <property type="match status" value="1"/>
</dbReference>
<feature type="region of interest" description="Disordered" evidence="9">
    <location>
        <begin position="246"/>
        <end position="274"/>
    </location>
</feature>
<evidence type="ECO:0000256" key="1">
    <source>
        <dbReference type="ARBA" id="ARBA00004123"/>
    </source>
</evidence>
<evidence type="ECO:0000256" key="2">
    <source>
        <dbReference type="ARBA" id="ARBA00022473"/>
    </source>
</evidence>
<evidence type="ECO:0000256" key="9">
    <source>
        <dbReference type="SAM" id="MobiDB-lite"/>
    </source>
</evidence>
<evidence type="ECO:0000313" key="11">
    <source>
        <dbReference type="EMBL" id="CAI9096188.1"/>
    </source>
</evidence>
<dbReference type="PROSITE" id="PS50157">
    <property type="entry name" value="ZINC_FINGER_C2H2_2"/>
    <property type="match status" value="1"/>
</dbReference>
<dbReference type="GO" id="GO:0003700">
    <property type="term" value="F:DNA-binding transcription factor activity"/>
    <property type="evidence" value="ECO:0007669"/>
    <property type="project" value="InterPro"/>
</dbReference>
<evidence type="ECO:0000256" key="4">
    <source>
        <dbReference type="ARBA" id="ARBA00022771"/>
    </source>
</evidence>
<dbReference type="FunFam" id="3.30.160.60:FF:002425">
    <property type="entry name" value="Zinc finger protein STAMENLESS 1"/>
    <property type="match status" value="1"/>
</dbReference>
<dbReference type="GO" id="GO:0048440">
    <property type="term" value="P:carpel development"/>
    <property type="evidence" value="ECO:0007669"/>
    <property type="project" value="UniProtKB-ARBA"/>
</dbReference>
<dbReference type="Gene3D" id="3.30.160.60">
    <property type="entry name" value="Classic Zinc Finger"/>
    <property type="match status" value="1"/>
</dbReference>
<evidence type="ECO:0000256" key="6">
    <source>
        <dbReference type="ARBA" id="ARBA00022833"/>
    </source>
</evidence>
<feature type="region of interest" description="Disordered" evidence="9">
    <location>
        <begin position="1"/>
        <end position="39"/>
    </location>
</feature>
<dbReference type="Proteomes" id="UP001161247">
    <property type="component" value="Chromosome 2"/>
</dbReference>